<keyword evidence="3" id="KW-1185">Reference proteome</keyword>
<name>A0ABT9MHJ9_9DEIO</name>
<comment type="caution">
    <text evidence="2">The sequence shown here is derived from an EMBL/GenBank/DDBJ whole genome shotgun (WGS) entry which is preliminary data.</text>
</comment>
<protein>
    <submittedName>
        <fullName evidence="2">Uncharacterized protein</fullName>
    </submittedName>
</protein>
<proteinExistence type="predicted"/>
<evidence type="ECO:0000256" key="1">
    <source>
        <dbReference type="SAM" id="SignalP"/>
    </source>
</evidence>
<feature type="chain" id="PRO_5045684358" evidence="1">
    <location>
        <begin position="22"/>
        <end position="158"/>
    </location>
</feature>
<dbReference type="RefSeq" id="WP_307468877.1">
    <property type="nucleotide sequence ID" value="NZ_JAURUR010000019.1"/>
</dbReference>
<dbReference type="Proteomes" id="UP001232163">
    <property type="component" value="Unassembled WGS sequence"/>
</dbReference>
<reference evidence="2 3" key="1">
    <citation type="submission" date="2023-07" db="EMBL/GenBank/DDBJ databases">
        <title>Genomic Encyclopedia of Type Strains, Phase IV (KMG-IV): sequencing the most valuable type-strain genomes for metagenomic binning, comparative biology and taxonomic classification.</title>
        <authorList>
            <person name="Goeker M."/>
        </authorList>
    </citation>
    <scope>NUCLEOTIDE SEQUENCE [LARGE SCALE GENOMIC DNA]</scope>
    <source>
        <strain evidence="2 3">NIO-1023</strain>
    </source>
</reference>
<feature type="signal peptide" evidence="1">
    <location>
        <begin position="1"/>
        <end position="21"/>
    </location>
</feature>
<accession>A0ABT9MHJ9</accession>
<organism evidence="2 3">
    <name type="scientific">Deinococcus enclensis</name>
    <dbReference type="NCBI Taxonomy" id="1049582"/>
    <lineage>
        <taxon>Bacteria</taxon>
        <taxon>Thermotogati</taxon>
        <taxon>Deinococcota</taxon>
        <taxon>Deinococci</taxon>
        <taxon>Deinococcales</taxon>
        <taxon>Deinococcaceae</taxon>
        <taxon>Deinococcus</taxon>
    </lineage>
</organism>
<evidence type="ECO:0000313" key="3">
    <source>
        <dbReference type="Proteomes" id="UP001232163"/>
    </source>
</evidence>
<dbReference type="EMBL" id="JAURUR010000019">
    <property type="protein sequence ID" value="MDP9766072.1"/>
    <property type="molecule type" value="Genomic_DNA"/>
</dbReference>
<keyword evidence="1" id="KW-0732">Signal</keyword>
<evidence type="ECO:0000313" key="2">
    <source>
        <dbReference type="EMBL" id="MDP9766072.1"/>
    </source>
</evidence>
<sequence length="158" mass="16527">MTPRIMTLALLALAVTGQAGGAEPVDPVRTLQATGRVVAVQFNTARATYSVWQVQWRSPRVDLHVLFGNNARTAVQGPQVREVTVMAAGTGLPNPAAERRAVRLAGETLSRLCGLTLNAAPVDATAPTGWSPLKLTALLPPEKPAKCSMPGPARGASN</sequence>
<gene>
    <name evidence="2" type="ORF">QO006_003536</name>
</gene>